<keyword evidence="8" id="KW-1185">Reference proteome</keyword>
<dbReference type="Pfam" id="PF04908">
    <property type="entry name" value="SH3BGR"/>
    <property type="match status" value="1"/>
</dbReference>
<dbReference type="AlphaFoldDB" id="A0AAD5B7G7"/>
<evidence type="ECO:0000256" key="1">
    <source>
        <dbReference type="ARBA" id="ARBA00004141"/>
    </source>
</evidence>
<feature type="transmembrane region" description="Helical" evidence="6">
    <location>
        <begin position="121"/>
        <end position="143"/>
    </location>
</feature>
<organism evidence="7 8">
    <name type="scientific">Silurus asotus</name>
    <name type="common">Amur catfish</name>
    <name type="synonym">Parasilurus asotus</name>
    <dbReference type="NCBI Taxonomy" id="30991"/>
    <lineage>
        <taxon>Eukaryota</taxon>
        <taxon>Metazoa</taxon>
        <taxon>Chordata</taxon>
        <taxon>Craniata</taxon>
        <taxon>Vertebrata</taxon>
        <taxon>Euteleostomi</taxon>
        <taxon>Actinopterygii</taxon>
        <taxon>Neopterygii</taxon>
        <taxon>Teleostei</taxon>
        <taxon>Ostariophysi</taxon>
        <taxon>Siluriformes</taxon>
        <taxon>Siluridae</taxon>
        <taxon>Silurus</taxon>
    </lineage>
</organism>
<dbReference type="InterPro" id="IPR018787">
    <property type="entry name" value="DUF2371_TMEM200"/>
</dbReference>
<accession>A0AAD5B7G7</accession>
<dbReference type="Proteomes" id="UP001205998">
    <property type="component" value="Unassembled WGS sequence"/>
</dbReference>
<sequence>MGVKLYYTTVTASREVKSQQAEVMRILESKNIQYELIDISVGGDVRNEMRTKSGNPTAAPPQIFNDDEYCGRVGGMRTHKAQTQGLASSSTQRFPCFSLRKKKKAGVVQGKLRIRSMPGAFLVLGMIVVIVGTTLAVVGYWPYRVQRSAAGSVTKSPTHGTTWGLGAKGLFSTASLIHTDRMKLLGPVIMGVGLFIFICANTVLYENRDKETQILLSEMQSVMCTMSTVPSADFTQVNSLIRHYHWVGSLPAAHLNILCLKELASSEPLLQGRTTKEERMPLPREVMHTEVLRHQESLFISSIHLSDSCNASKRDISTYLDVEKELVCVQQPQLEGHCNLNKNLTSSLMSTPESQDWELTTVPPRRSHSMSYRTDSQTLSKPLVQFQEKAILQISSCPKPIQQSCISEVCVNQEGIRIQTPNSDFAFVGDQKHHSWP</sequence>
<evidence type="ECO:0000256" key="3">
    <source>
        <dbReference type="ARBA" id="ARBA00022692"/>
    </source>
</evidence>
<protein>
    <submittedName>
        <fullName evidence="7">Transmembrane protein 200A-like</fullName>
    </submittedName>
</protein>
<dbReference type="SUPFAM" id="SSF52833">
    <property type="entry name" value="Thioredoxin-like"/>
    <property type="match status" value="1"/>
</dbReference>
<name>A0AAD5B7G7_SILAS</name>
<evidence type="ECO:0000256" key="5">
    <source>
        <dbReference type="ARBA" id="ARBA00023136"/>
    </source>
</evidence>
<dbReference type="EMBL" id="MU533908">
    <property type="protein sequence ID" value="KAI5629753.1"/>
    <property type="molecule type" value="Genomic_DNA"/>
</dbReference>
<dbReference type="PANTHER" id="PTHR31815">
    <property type="entry name" value="AGAP005329-PA"/>
    <property type="match status" value="1"/>
</dbReference>
<evidence type="ECO:0000313" key="8">
    <source>
        <dbReference type="Proteomes" id="UP001205998"/>
    </source>
</evidence>
<keyword evidence="5 6" id="KW-0472">Membrane</keyword>
<comment type="subcellular location">
    <subcellularLocation>
        <location evidence="1">Membrane</location>
        <topology evidence="1">Multi-pass membrane protein</topology>
    </subcellularLocation>
</comment>
<keyword evidence="4 6" id="KW-1133">Transmembrane helix</keyword>
<dbReference type="Pfam" id="PF10177">
    <property type="entry name" value="DUF2371"/>
    <property type="match status" value="1"/>
</dbReference>
<dbReference type="GO" id="GO:0016020">
    <property type="term" value="C:membrane"/>
    <property type="evidence" value="ECO:0007669"/>
    <property type="project" value="UniProtKB-SubCell"/>
</dbReference>
<keyword evidence="3 6" id="KW-0812">Transmembrane</keyword>
<reference evidence="7" key="1">
    <citation type="submission" date="2018-07" db="EMBL/GenBank/DDBJ databases">
        <title>Comparative genomics of catfishes provides insights into carnivory and benthic adaptation.</title>
        <authorList>
            <person name="Zhang Y."/>
            <person name="Wang D."/>
            <person name="Peng Z."/>
            <person name="Zheng S."/>
            <person name="Shao F."/>
            <person name="Tao W."/>
        </authorList>
    </citation>
    <scope>NUCLEOTIDE SEQUENCE</scope>
    <source>
        <strain evidence="7">Chongqing</strain>
    </source>
</reference>
<dbReference type="Gene3D" id="3.40.30.10">
    <property type="entry name" value="Glutaredoxin"/>
    <property type="match status" value="1"/>
</dbReference>
<gene>
    <name evidence="7" type="ORF">C0J50_2254</name>
</gene>
<comment type="caution">
    <text evidence="7">The sequence shown here is derived from an EMBL/GenBank/DDBJ whole genome shotgun (WGS) entry which is preliminary data.</text>
</comment>
<evidence type="ECO:0000256" key="6">
    <source>
        <dbReference type="SAM" id="Phobius"/>
    </source>
</evidence>
<proteinExistence type="inferred from homology"/>
<dbReference type="PANTHER" id="PTHR31815:SF3">
    <property type="entry name" value="TRANSMEMBRANE PROTEIN 200B"/>
    <property type="match status" value="1"/>
</dbReference>
<feature type="transmembrane region" description="Helical" evidence="6">
    <location>
        <begin position="184"/>
        <end position="205"/>
    </location>
</feature>
<dbReference type="InterPro" id="IPR006993">
    <property type="entry name" value="Glut_rich_SH3-bd"/>
</dbReference>
<evidence type="ECO:0000313" key="7">
    <source>
        <dbReference type="EMBL" id="KAI5629753.1"/>
    </source>
</evidence>
<dbReference type="InterPro" id="IPR036249">
    <property type="entry name" value="Thioredoxin-like_sf"/>
</dbReference>
<comment type="similarity">
    <text evidence="2">Belongs to the TMEM200 family.</text>
</comment>
<evidence type="ECO:0000256" key="4">
    <source>
        <dbReference type="ARBA" id="ARBA00022989"/>
    </source>
</evidence>
<evidence type="ECO:0000256" key="2">
    <source>
        <dbReference type="ARBA" id="ARBA00005308"/>
    </source>
</evidence>